<dbReference type="Proteomes" id="UP000550787">
    <property type="component" value="Unassembled WGS sequence"/>
</dbReference>
<comment type="similarity">
    <text evidence="2">Belongs to the BMP lipoprotein family.</text>
</comment>
<accession>A0A7W4I8A9</accession>
<comment type="subcellular location">
    <subcellularLocation>
        <location evidence="1">Cell membrane</location>
        <topology evidence="1">Lipid-anchor</topology>
    </subcellularLocation>
</comment>
<dbReference type="EMBL" id="JABEQG010000060">
    <property type="protein sequence ID" value="MBB2158151.1"/>
    <property type="molecule type" value="Genomic_DNA"/>
</dbReference>
<evidence type="ECO:0000256" key="5">
    <source>
        <dbReference type="ARBA" id="ARBA00023136"/>
    </source>
</evidence>
<organism evidence="8 9">
    <name type="scientific">Gluconacetobacter diazotrophicus</name>
    <name type="common">Acetobacter diazotrophicus</name>
    <dbReference type="NCBI Taxonomy" id="33996"/>
    <lineage>
        <taxon>Bacteria</taxon>
        <taxon>Pseudomonadati</taxon>
        <taxon>Pseudomonadota</taxon>
        <taxon>Alphaproteobacteria</taxon>
        <taxon>Acetobacterales</taxon>
        <taxon>Acetobacteraceae</taxon>
        <taxon>Gluconacetobacter</taxon>
    </lineage>
</organism>
<evidence type="ECO:0000256" key="3">
    <source>
        <dbReference type="ARBA" id="ARBA00022475"/>
    </source>
</evidence>
<keyword evidence="5" id="KW-0472">Membrane</keyword>
<gene>
    <name evidence="8" type="ORF">HLH33_17920</name>
</gene>
<keyword evidence="3" id="KW-1003">Cell membrane</keyword>
<dbReference type="SUPFAM" id="SSF53822">
    <property type="entry name" value="Periplasmic binding protein-like I"/>
    <property type="match status" value="1"/>
</dbReference>
<dbReference type="OMA" id="GGMKIPP"/>
<evidence type="ECO:0000259" key="7">
    <source>
        <dbReference type="Pfam" id="PF02608"/>
    </source>
</evidence>
<feature type="domain" description="ABC transporter substrate-binding protein PnrA-like" evidence="7">
    <location>
        <begin position="17"/>
        <end position="286"/>
    </location>
</feature>
<sequence>MPAASCPARSAEAPHAVLVVGQGGLGDQSYNDLGTAGFLQGVRDIGVTGRIVETASVVSEGADILRQAAAAGFGLIVDLEYAHGAVIAEVAPQFARCRFVTLNQVVHGPNITSILFQEQEGSYLAGVLAAASLRDRALPGLDRHAGLGVIGGVRSAGIDKFIVGFIQGARSIDPKITIHVAYANSFGDPALGFEMARAMYRGGVGIIYAVAGTTGIGAIRAARDMNRYAIGVDQDEDGLAPGHVLTSMVKHTDLAVRNVVRSWHDGTLPDDGVIRMGLASGGIGLSDMRFTRAILPPDVLSDVARARSDILNDHVHVWDVTAQGYPDFYQ</sequence>
<dbReference type="Gene3D" id="3.40.50.2300">
    <property type="match status" value="2"/>
</dbReference>
<evidence type="ECO:0000256" key="2">
    <source>
        <dbReference type="ARBA" id="ARBA00008610"/>
    </source>
</evidence>
<dbReference type="CDD" id="cd06354">
    <property type="entry name" value="PBP1_PrnA-like"/>
    <property type="match status" value="1"/>
</dbReference>
<dbReference type="AlphaFoldDB" id="A0A7W4I8A9"/>
<dbReference type="GO" id="GO:0005886">
    <property type="term" value="C:plasma membrane"/>
    <property type="evidence" value="ECO:0007669"/>
    <property type="project" value="UniProtKB-SubCell"/>
</dbReference>
<dbReference type="InterPro" id="IPR003760">
    <property type="entry name" value="PnrA-like"/>
</dbReference>
<evidence type="ECO:0000256" key="6">
    <source>
        <dbReference type="ARBA" id="ARBA00023288"/>
    </source>
</evidence>
<evidence type="ECO:0000313" key="9">
    <source>
        <dbReference type="Proteomes" id="UP000550787"/>
    </source>
</evidence>
<dbReference type="InterPro" id="IPR050957">
    <property type="entry name" value="BMP_lipoprotein"/>
</dbReference>
<dbReference type="PANTHER" id="PTHR34296:SF2">
    <property type="entry name" value="ABC TRANSPORTER GUANOSINE-BINDING PROTEIN NUPN"/>
    <property type="match status" value="1"/>
</dbReference>
<dbReference type="Pfam" id="PF02608">
    <property type="entry name" value="Bmp"/>
    <property type="match status" value="1"/>
</dbReference>
<protein>
    <submittedName>
        <fullName evidence="8">BMP family ABC transporter substrate-binding protein</fullName>
    </submittedName>
</protein>
<keyword evidence="6" id="KW-0449">Lipoprotein</keyword>
<proteinExistence type="inferred from homology"/>
<name>A0A7W4I8A9_GLUDI</name>
<dbReference type="InterPro" id="IPR028082">
    <property type="entry name" value="Peripla_BP_I"/>
</dbReference>
<evidence type="ECO:0000313" key="8">
    <source>
        <dbReference type="EMBL" id="MBB2158151.1"/>
    </source>
</evidence>
<evidence type="ECO:0000256" key="4">
    <source>
        <dbReference type="ARBA" id="ARBA00022729"/>
    </source>
</evidence>
<dbReference type="PANTHER" id="PTHR34296">
    <property type="entry name" value="TRANSCRIPTIONAL ACTIVATOR PROTEIN MED"/>
    <property type="match status" value="1"/>
</dbReference>
<evidence type="ECO:0000256" key="1">
    <source>
        <dbReference type="ARBA" id="ARBA00004193"/>
    </source>
</evidence>
<reference evidence="8 9" key="1">
    <citation type="submission" date="2020-04" db="EMBL/GenBank/DDBJ databases">
        <title>Description of novel Gluconacetobacter.</title>
        <authorList>
            <person name="Sombolestani A."/>
        </authorList>
    </citation>
    <scope>NUCLEOTIDE SEQUENCE [LARGE SCALE GENOMIC DNA]</scope>
    <source>
        <strain evidence="8 9">LMG 7603</strain>
    </source>
</reference>
<comment type="caution">
    <text evidence="8">The sequence shown here is derived from an EMBL/GenBank/DDBJ whole genome shotgun (WGS) entry which is preliminary data.</text>
</comment>
<keyword evidence="4" id="KW-0732">Signal</keyword>